<keyword evidence="3 5" id="KW-0067">ATP-binding</keyword>
<dbReference type="InterPro" id="IPR032823">
    <property type="entry name" value="BCA_ABC_TP_C"/>
</dbReference>
<dbReference type="InterPro" id="IPR027417">
    <property type="entry name" value="P-loop_NTPase"/>
</dbReference>
<dbReference type="Proteomes" id="UP000277498">
    <property type="component" value="Unassembled WGS sequence"/>
</dbReference>
<feature type="domain" description="ABC transporter" evidence="4">
    <location>
        <begin position="2"/>
        <end position="249"/>
    </location>
</feature>
<dbReference type="FunFam" id="3.40.50.300:FF:000421">
    <property type="entry name" value="Branched-chain amino acid ABC transporter ATP-binding protein"/>
    <property type="match status" value="1"/>
</dbReference>
<proteinExistence type="predicted"/>
<dbReference type="InterPro" id="IPR051120">
    <property type="entry name" value="ABC_AA/LPS_Transport"/>
</dbReference>
<sequence length="252" mass="27069">MLRVHELTRRFGRLTALDAVSFEVAEATIHGLIGPNGSGKTTFFNLATGFLAPNGGRVFWEGGDITGLPPHAISRLGIARTFQNTSNFANLTLRENLVMAARNRVRTGALARMLHLRPARDEEAEHGRIAEAILERFGMAGLADTVAADLPGGTQKILGVAIALATAPRLLMLDEPLAGLNPAEKVQLMEILRGIREEGLTLLLIEHDMKAIMQACDRITVLSYGTLLAEGTPAEISRDPATIKAYLGTEAA</sequence>
<dbReference type="Pfam" id="PF00005">
    <property type="entry name" value="ABC_tran"/>
    <property type="match status" value="1"/>
</dbReference>
<organism evidence="5 6">
    <name type="scientific">Pseudogemmobacter humi</name>
    <dbReference type="NCBI Taxonomy" id="2483812"/>
    <lineage>
        <taxon>Bacteria</taxon>
        <taxon>Pseudomonadati</taxon>
        <taxon>Pseudomonadota</taxon>
        <taxon>Alphaproteobacteria</taxon>
        <taxon>Rhodobacterales</taxon>
        <taxon>Paracoccaceae</taxon>
        <taxon>Pseudogemmobacter</taxon>
    </lineage>
</organism>
<evidence type="ECO:0000256" key="1">
    <source>
        <dbReference type="ARBA" id="ARBA00022448"/>
    </source>
</evidence>
<dbReference type="GO" id="GO:0016887">
    <property type="term" value="F:ATP hydrolysis activity"/>
    <property type="evidence" value="ECO:0007669"/>
    <property type="project" value="InterPro"/>
</dbReference>
<protein>
    <submittedName>
        <fullName evidence="5">Lipopolysaccharide export system ATP-binding protein LptB</fullName>
        <ecNumber evidence="5">3.6.3.-</ecNumber>
    </submittedName>
</protein>
<dbReference type="Gene3D" id="3.40.50.300">
    <property type="entry name" value="P-loop containing nucleotide triphosphate hydrolases"/>
    <property type="match status" value="1"/>
</dbReference>
<evidence type="ECO:0000313" key="5">
    <source>
        <dbReference type="EMBL" id="VDC22356.1"/>
    </source>
</evidence>
<keyword evidence="6" id="KW-1185">Reference proteome</keyword>
<keyword evidence="5" id="KW-0378">Hydrolase</keyword>
<keyword evidence="1" id="KW-0813">Transport</keyword>
<dbReference type="Pfam" id="PF12399">
    <property type="entry name" value="BCA_ABC_TP_C"/>
    <property type="match status" value="1"/>
</dbReference>
<dbReference type="GO" id="GO:0005524">
    <property type="term" value="F:ATP binding"/>
    <property type="evidence" value="ECO:0007669"/>
    <property type="project" value="UniProtKB-KW"/>
</dbReference>
<name>A0A3P5WV61_9RHOB</name>
<dbReference type="OrthoDB" id="9806149at2"/>
<dbReference type="PROSITE" id="PS50893">
    <property type="entry name" value="ABC_TRANSPORTER_2"/>
    <property type="match status" value="1"/>
</dbReference>
<dbReference type="SUPFAM" id="SSF52540">
    <property type="entry name" value="P-loop containing nucleoside triphosphate hydrolases"/>
    <property type="match status" value="1"/>
</dbReference>
<evidence type="ECO:0000256" key="3">
    <source>
        <dbReference type="ARBA" id="ARBA00022840"/>
    </source>
</evidence>
<reference evidence="5 6" key="1">
    <citation type="submission" date="2018-11" db="EMBL/GenBank/DDBJ databases">
        <authorList>
            <person name="Criscuolo A."/>
        </authorList>
    </citation>
    <scope>NUCLEOTIDE SEQUENCE [LARGE SCALE GENOMIC DNA]</scope>
    <source>
        <strain evidence="5">ACIP111625</strain>
    </source>
</reference>
<evidence type="ECO:0000256" key="2">
    <source>
        <dbReference type="ARBA" id="ARBA00022741"/>
    </source>
</evidence>
<accession>A0A3P5WV61</accession>
<evidence type="ECO:0000313" key="6">
    <source>
        <dbReference type="Proteomes" id="UP000277498"/>
    </source>
</evidence>
<dbReference type="AlphaFoldDB" id="A0A3P5WV61"/>
<gene>
    <name evidence="5" type="primary">lptB_2</name>
    <name evidence="5" type="ORF">XINFAN_00757</name>
</gene>
<dbReference type="EMBL" id="UXAW01000041">
    <property type="protein sequence ID" value="VDC22356.1"/>
    <property type="molecule type" value="Genomic_DNA"/>
</dbReference>
<dbReference type="PANTHER" id="PTHR45772:SF9">
    <property type="entry name" value="CONSERVED COMPONENT OF ABC TRANSPORTER FOR NATURAL AMINO ACIDS"/>
    <property type="match status" value="1"/>
</dbReference>
<dbReference type="InterPro" id="IPR003439">
    <property type="entry name" value="ABC_transporter-like_ATP-bd"/>
</dbReference>
<dbReference type="PANTHER" id="PTHR45772">
    <property type="entry name" value="CONSERVED COMPONENT OF ABC TRANSPORTER FOR NATURAL AMINO ACIDS-RELATED"/>
    <property type="match status" value="1"/>
</dbReference>
<dbReference type="CDD" id="cd03219">
    <property type="entry name" value="ABC_Mj1267_LivG_branched"/>
    <property type="match status" value="1"/>
</dbReference>
<dbReference type="GO" id="GO:0005886">
    <property type="term" value="C:plasma membrane"/>
    <property type="evidence" value="ECO:0007669"/>
    <property type="project" value="TreeGrafter"/>
</dbReference>
<dbReference type="EC" id="3.6.3.-" evidence="5"/>
<evidence type="ECO:0000259" key="4">
    <source>
        <dbReference type="PROSITE" id="PS50893"/>
    </source>
</evidence>
<dbReference type="RefSeq" id="WP_124085187.1">
    <property type="nucleotide sequence ID" value="NZ_UXAW01000041.1"/>
</dbReference>
<keyword evidence="2" id="KW-0547">Nucleotide-binding</keyword>